<sequence length="763" mass="88471">MEEIKNDPRFAHIATDPIFRSMPKTKRKIKIDSRFHSLFTNSDFSIKTDKPIDKRGRPVLDWAKKSKNAMERFYHCDSDSDDDHEDEPEEQLEETCKTDKIKTEVKKKSKKDRAAKREENSLKNKKREEALPSKSVLKNKTKKKSVKDEKHISEDDLSEEENNPESTEKETNGINGDADKDSETGEDSGTGEDSETDSDDNDDDSELPEFTEEFALQETEIDHKWNEQFTDAPDVTQSTHRLAVCNMDWDFVHAKDLYLLFKSFAPKDGQVKKVTIYPSEFGKERMAEEAMLGPKEIREGVQIDAESDDDDNKGGKKQKKIKDQQKLKQHARKKKAAQTEKLREYQLNRLRYYYAVVECDSVRTADTIYSECDGREYQLSSVRLDLRFIPDDMTFDDEPRESFSEEESIVGYQPAKFNTTALSQAKVDVTWDETEFDRLSRHISSLPQKDLESIVEENKYADIIAPPDSDSEEDDDDQRPAWLKAALANTEDQEKELTEEEKIQLYRKVLMDAVADDEEEKKKEEGETDKEIEWQPGLKDKVQKKINKKEKQVDNAIVSEFLEKKKEKKKKKKEKLKKKSVNGEEPHAFSDDELPDLEGIDSLKELMEGEKVSVKSKKNKKKKPKDEVVDEAGEKAKAELELMLMDDGTSEKKLSKPELVKDSKKKKKKKAKALKRKNAEDDQVEDFKLNVEDPRFSALYTSHLFHIDPTAPQFKKTKNMMKLVDEQIKRKKPKLSDTETNRNFKKTETYQDVVESLKRKMKS</sequence>
<evidence type="ECO:0000313" key="8">
    <source>
        <dbReference type="EnsemblMetazoa" id="BGLB010779-PB"/>
    </source>
</evidence>
<dbReference type="PANTHER" id="PTHR12202:SF0">
    <property type="entry name" value="ESF1 HOMOLOG"/>
    <property type="match status" value="1"/>
</dbReference>
<feature type="compositionally biased region" description="Basic and acidic residues" evidence="5">
    <location>
        <begin position="166"/>
        <end position="183"/>
    </location>
</feature>
<feature type="compositionally biased region" description="Basic and acidic residues" evidence="5">
    <location>
        <begin position="94"/>
        <end position="106"/>
    </location>
</feature>
<comment type="subcellular location">
    <subcellularLocation>
        <location evidence="1">Nucleus</location>
        <location evidence="1">Nucleolus</location>
    </subcellularLocation>
</comment>
<feature type="compositionally biased region" description="Acidic residues" evidence="5">
    <location>
        <begin position="184"/>
        <end position="212"/>
    </location>
</feature>
<feature type="region of interest" description="Disordered" evidence="5">
    <location>
        <begin position="566"/>
        <end position="684"/>
    </location>
</feature>
<evidence type="ECO:0000256" key="3">
    <source>
        <dbReference type="ARBA" id="ARBA00023054"/>
    </source>
</evidence>
<evidence type="ECO:0000259" key="6">
    <source>
        <dbReference type="Pfam" id="PF08159"/>
    </source>
</evidence>
<feature type="compositionally biased region" description="Basic residues" evidence="5">
    <location>
        <begin position="663"/>
        <end position="676"/>
    </location>
</feature>
<name>A0A2C9JZV7_BIOGL</name>
<dbReference type="AlphaFoldDB" id="A0A2C9JZV7"/>
<feature type="compositionally biased region" description="Basic and acidic residues" evidence="5">
    <location>
        <begin position="624"/>
        <end position="640"/>
    </location>
</feature>
<feature type="region of interest" description="Disordered" evidence="5">
    <location>
        <begin position="75"/>
        <end position="213"/>
    </location>
</feature>
<dbReference type="Proteomes" id="UP000076420">
    <property type="component" value="Unassembled WGS sequence"/>
</dbReference>
<feature type="compositionally biased region" description="Basic residues" evidence="5">
    <location>
        <begin position="566"/>
        <end position="580"/>
    </location>
</feature>
<keyword evidence="4" id="KW-0539">Nucleus</keyword>
<evidence type="ECO:0000256" key="5">
    <source>
        <dbReference type="SAM" id="MobiDB-lite"/>
    </source>
</evidence>
<proteinExistence type="inferred from homology"/>
<organism evidence="8 9">
    <name type="scientific">Biomphalaria glabrata</name>
    <name type="common">Bloodfluke planorb</name>
    <name type="synonym">Freshwater snail</name>
    <dbReference type="NCBI Taxonomy" id="6526"/>
    <lineage>
        <taxon>Eukaryota</taxon>
        <taxon>Metazoa</taxon>
        <taxon>Spiralia</taxon>
        <taxon>Lophotrochozoa</taxon>
        <taxon>Mollusca</taxon>
        <taxon>Gastropoda</taxon>
        <taxon>Heterobranchia</taxon>
        <taxon>Euthyneura</taxon>
        <taxon>Panpulmonata</taxon>
        <taxon>Hygrophila</taxon>
        <taxon>Lymnaeoidea</taxon>
        <taxon>Planorbidae</taxon>
        <taxon>Biomphalaria</taxon>
    </lineage>
</organism>
<feature type="compositionally biased region" description="Basic and acidic residues" evidence="5">
    <location>
        <begin position="520"/>
        <end position="536"/>
    </location>
</feature>
<dbReference type="InterPro" id="IPR039754">
    <property type="entry name" value="Esf1"/>
</dbReference>
<dbReference type="RefSeq" id="XP_013090830.2">
    <property type="nucleotide sequence ID" value="XM_013235376.2"/>
</dbReference>
<evidence type="ECO:0000256" key="4">
    <source>
        <dbReference type="ARBA" id="ARBA00023242"/>
    </source>
</evidence>
<dbReference type="VEuPathDB" id="VectorBase:BGLB010779"/>
<dbReference type="InterPro" id="IPR056750">
    <property type="entry name" value="RRM_ESF1"/>
</dbReference>
<dbReference type="Pfam" id="PF08159">
    <property type="entry name" value="NUC153"/>
    <property type="match status" value="1"/>
</dbReference>
<gene>
    <name evidence="8" type="primary">106074582</name>
</gene>
<dbReference type="KEGG" id="bgt:106074582"/>
<dbReference type="Pfam" id="PF25121">
    <property type="entry name" value="RRM_ESF1"/>
    <property type="match status" value="1"/>
</dbReference>
<feature type="compositionally biased region" description="Basic residues" evidence="5">
    <location>
        <begin position="614"/>
        <end position="623"/>
    </location>
</feature>
<dbReference type="GO" id="GO:0003723">
    <property type="term" value="F:RNA binding"/>
    <property type="evidence" value="ECO:0007669"/>
    <property type="project" value="TreeGrafter"/>
</dbReference>
<evidence type="ECO:0000256" key="1">
    <source>
        <dbReference type="ARBA" id="ARBA00004604"/>
    </source>
</evidence>
<feature type="region of interest" description="Disordered" evidence="5">
    <location>
        <begin position="515"/>
        <end position="536"/>
    </location>
</feature>
<comment type="similarity">
    <text evidence="2">Belongs to the ESF1 family.</text>
</comment>
<dbReference type="PANTHER" id="PTHR12202">
    <property type="entry name" value="ESF1 HOMOLOG"/>
    <property type="match status" value="1"/>
</dbReference>
<dbReference type="InterPro" id="IPR012580">
    <property type="entry name" value="NUC153"/>
</dbReference>
<evidence type="ECO:0000313" key="9">
    <source>
        <dbReference type="Proteomes" id="UP000076420"/>
    </source>
</evidence>
<dbReference type="EnsemblMetazoa" id="BGLB010779-RB">
    <property type="protein sequence ID" value="BGLB010779-PB"/>
    <property type="gene ID" value="BGLB010779"/>
</dbReference>
<accession>A0A2C9JZV7</accession>
<feature type="compositionally biased region" description="Basic and acidic residues" evidence="5">
    <location>
        <begin position="649"/>
        <end position="662"/>
    </location>
</feature>
<feature type="compositionally biased region" description="Basic residues" evidence="5">
    <location>
        <begin position="327"/>
        <end position="336"/>
    </location>
</feature>
<feature type="compositionally biased region" description="Basic and acidic residues" evidence="5">
    <location>
        <begin position="581"/>
        <end position="590"/>
    </location>
</feature>
<feature type="domain" description="NUC153" evidence="6">
    <location>
        <begin position="693"/>
        <end position="720"/>
    </location>
</feature>
<feature type="compositionally biased region" description="Basic and acidic residues" evidence="5">
    <location>
        <begin position="601"/>
        <end position="613"/>
    </location>
</feature>
<feature type="region of interest" description="Disordered" evidence="5">
    <location>
        <begin position="729"/>
        <end position="749"/>
    </location>
</feature>
<dbReference type="STRING" id="6526.A0A2C9JZV7"/>
<feature type="compositionally biased region" description="Basic and acidic residues" evidence="5">
    <location>
        <begin position="115"/>
        <end position="131"/>
    </location>
</feature>
<feature type="compositionally biased region" description="Acidic residues" evidence="5">
    <location>
        <begin position="79"/>
        <end position="93"/>
    </location>
</feature>
<dbReference type="OrthoDB" id="431825at2759"/>
<feature type="region of interest" description="Disordered" evidence="5">
    <location>
        <begin position="294"/>
        <end position="338"/>
    </location>
</feature>
<dbReference type="GO" id="GO:0006364">
    <property type="term" value="P:rRNA processing"/>
    <property type="evidence" value="ECO:0007669"/>
    <property type="project" value="InterPro"/>
</dbReference>
<evidence type="ECO:0000259" key="7">
    <source>
        <dbReference type="Pfam" id="PF25121"/>
    </source>
</evidence>
<protein>
    <submittedName>
        <fullName evidence="8">Uncharacterized protein</fullName>
    </submittedName>
</protein>
<dbReference type="GO" id="GO:0005730">
    <property type="term" value="C:nucleolus"/>
    <property type="evidence" value="ECO:0007669"/>
    <property type="project" value="UniProtKB-SubCell"/>
</dbReference>
<reference evidence="8" key="1">
    <citation type="submission" date="2020-05" db="UniProtKB">
        <authorList>
            <consortium name="EnsemblMetazoa"/>
        </authorList>
    </citation>
    <scope>IDENTIFICATION</scope>
    <source>
        <strain evidence="8">BB02</strain>
    </source>
</reference>
<feature type="domain" description="ESF1 RRM" evidence="7">
    <location>
        <begin position="239"/>
        <end position="402"/>
    </location>
</feature>
<evidence type="ECO:0000256" key="2">
    <source>
        <dbReference type="ARBA" id="ARBA00009087"/>
    </source>
</evidence>
<dbReference type="VEuPathDB" id="VectorBase:BGLAX_051316"/>
<keyword evidence="3" id="KW-0175">Coiled coil</keyword>